<dbReference type="EMBL" id="EQ999975">
    <property type="protein sequence ID" value="EEQ87304.1"/>
    <property type="molecule type" value="Genomic_DNA"/>
</dbReference>
<protein>
    <recommendedName>
        <fullName evidence="1">F-box domain-containing protein</fullName>
    </recommendedName>
</protein>
<evidence type="ECO:0000259" key="1">
    <source>
        <dbReference type="PROSITE" id="PS50181"/>
    </source>
</evidence>
<dbReference type="GeneID" id="69024851"/>
<proteinExistence type="predicted"/>
<dbReference type="RefSeq" id="XP_045274649.1">
    <property type="nucleotide sequence ID" value="XM_045417962.1"/>
</dbReference>
<name>A0ABP2ETV4_AJEDR</name>
<evidence type="ECO:0000313" key="2">
    <source>
        <dbReference type="EMBL" id="EEQ87304.1"/>
    </source>
</evidence>
<dbReference type="Proteomes" id="UP000002039">
    <property type="component" value="Unassembled WGS sequence"/>
</dbReference>
<reference evidence="3" key="1">
    <citation type="journal article" date="2015" name="PLoS Genet.">
        <title>The dynamic genome and transcriptome of the human fungal pathogen Blastomyces and close relative Emmonsia.</title>
        <authorList>
            <person name="Munoz J.F."/>
            <person name="Gauthier G.M."/>
            <person name="Desjardins C.A."/>
            <person name="Gallo J.E."/>
            <person name="Holder J."/>
            <person name="Sullivan T.D."/>
            <person name="Marty A.J."/>
            <person name="Carmen J.C."/>
            <person name="Chen Z."/>
            <person name="Ding L."/>
            <person name="Gujja S."/>
            <person name="Magrini V."/>
            <person name="Misas E."/>
            <person name="Mitreva M."/>
            <person name="Priest M."/>
            <person name="Saif S."/>
            <person name="Whiston E.A."/>
            <person name="Young S."/>
            <person name="Zeng Q."/>
            <person name="Goldman W.E."/>
            <person name="Mardis E.R."/>
            <person name="Taylor J.W."/>
            <person name="McEwen J.G."/>
            <person name="Clay O.K."/>
            <person name="Klein B.S."/>
            <person name="Cuomo C.A."/>
        </authorList>
    </citation>
    <scope>NUCLEOTIDE SEQUENCE [LARGE SCALE GENOMIC DNA]</scope>
    <source>
        <strain evidence="3">ER-3 / ATCC MYA-2586</strain>
    </source>
</reference>
<organism evidence="2 3">
    <name type="scientific">Ajellomyces dermatitidis (strain ER-3 / ATCC MYA-2586)</name>
    <name type="common">Blastomyces dermatitidis</name>
    <dbReference type="NCBI Taxonomy" id="559297"/>
    <lineage>
        <taxon>Eukaryota</taxon>
        <taxon>Fungi</taxon>
        <taxon>Dikarya</taxon>
        <taxon>Ascomycota</taxon>
        <taxon>Pezizomycotina</taxon>
        <taxon>Eurotiomycetes</taxon>
        <taxon>Eurotiomycetidae</taxon>
        <taxon>Onygenales</taxon>
        <taxon>Ajellomycetaceae</taxon>
        <taxon>Blastomyces</taxon>
    </lineage>
</organism>
<feature type="domain" description="F-box" evidence="1">
    <location>
        <begin position="1"/>
        <end position="51"/>
    </location>
</feature>
<sequence length="397" mass="44835">MLSLAYLPTDILSLLPLYIDNIETFISASSTCRRLRSVFSSTLPQTIFQLAAASAPTFFSPHPHFLVMAVAPQLRDWALGSEKNSSCLCAAFQGGIEGLYDFCVSDNSLKARLTLDRIRRLYEARFTILNPFTDKIDKMAGKQWYDTKDFWDGGVSEPATVDMEAHRAAMQIIIYGELFGSSMRPFLEPRASRQEGPDSDSDSDLDSPLPYFDLQTRLNYIKYCVPEWVCRSYPGFQILPVGPYALENRDDLPADQYALRHILTCRRWRRMWADAMAMVGPLFAEWDAERGPFERAQAGGEVEGVWRLKLFRDALQTMGLEGMQLVTLPQKKIAPELLEKARRMREQIAALEAPPPVYIVGDRLRAKVSKAPDPAQDVYVCMAPYWFGVGARSDEGS</sequence>
<keyword evidence="3" id="KW-1185">Reference proteome</keyword>
<gene>
    <name evidence="2" type="ORF">BDCG_02424</name>
</gene>
<dbReference type="InterPro" id="IPR001810">
    <property type="entry name" value="F-box_dom"/>
</dbReference>
<accession>A0ABP2ETV4</accession>
<dbReference type="PROSITE" id="PS50181">
    <property type="entry name" value="FBOX"/>
    <property type="match status" value="1"/>
</dbReference>
<evidence type="ECO:0000313" key="3">
    <source>
        <dbReference type="Proteomes" id="UP000002039"/>
    </source>
</evidence>